<keyword evidence="1" id="KW-0812">Transmembrane</keyword>
<dbReference type="AlphaFoldDB" id="A0A1V2VTX3"/>
<feature type="transmembrane region" description="Helical" evidence="1">
    <location>
        <begin position="102"/>
        <end position="122"/>
    </location>
</feature>
<evidence type="ECO:0000313" key="3">
    <source>
        <dbReference type="Proteomes" id="UP000188543"/>
    </source>
</evidence>
<sequence>MKIRTIESLAVIENGLHQAWLSEGNALQVITDHMLVAEMLEDILNIISVCRSLPHTIDKLLGHFQENVSNFLSVFSKVGMELIFGLPRLISKERCRTRFRSFFHFLLRLFRTGFFDFIPTMFFCKVGNHIQDGVRNFNSSLLEPLCKLCFGFSFFFLLIFKKLSYQAKDAVVNAFLACPVLHYC</sequence>
<dbReference type="Proteomes" id="UP000188543">
    <property type="component" value="Unassembled WGS sequence"/>
</dbReference>
<proteinExistence type="predicted"/>
<gene>
    <name evidence="2" type="ORF">A8E72_34115</name>
</gene>
<organism evidence="2 3">
    <name type="scientific">Burkholderia cenocepacia</name>
    <dbReference type="NCBI Taxonomy" id="95486"/>
    <lineage>
        <taxon>Bacteria</taxon>
        <taxon>Pseudomonadati</taxon>
        <taxon>Pseudomonadota</taxon>
        <taxon>Betaproteobacteria</taxon>
        <taxon>Burkholderiales</taxon>
        <taxon>Burkholderiaceae</taxon>
        <taxon>Burkholderia</taxon>
        <taxon>Burkholderia cepacia complex</taxon>
    </lineage>
</organism>
<evidence type="ECO:0000313" key="2">
    <source>
        <dbReference type="EMBL" id="ONU76350.1"/>
    </source>
</evidence>
<feature type="transmembrane region" description="Helical" evidence="1">
    <location>
        <begin position="142"/>
        <end position="160"/>
    </location>
</feature>
<dbReference type="EMBL" id="MUTJ01000100">
    <property type="protein sequence ID" value="ONU76350.1"/>
    <property type="molecule type" value="Genomic_DNA"/>
</dbReference>
<keyword evidence="1" id="KW-0472">Membrane</keyword>
<evidence type="ECO:0000256" key="1">
    <source>
        <dbReference type="SAM" id="Phobius"/>
    </source>
</evidence>
<reference evidence="2 3" key="1">
    <citation type="submission" date="2016-08" db="EMBL/GenBank/DDBJ databases">
        <authorList>
            <person name="Seilhamer J.J."/>
        </authorList>
    </citation>
    <scope>NUCLEOTIDE SEQUENCE [LARGE SCALE GENOMIC DNA]</scope>
    <source>
        <strain evidence="2 3">VC14762</strain>
    </source>
</reference>
<name>A0A1V2VTX3_9BURK</name>
<protein>
    <submittedName>
        <fullName evidence="2">Uncharacterized protein</fullName>
    </submittedName>
</protein>
<accession>A0A1V2VTX3</accession>
<keyword evidence="1" id="KW-1133">Transmembrane helix</keyword>
<comment type="caution">
    <text evidence="2">The sequence shown here is derived from an EMBL/GenBank/DDBJ whole genome shotgun (WGS) entry which is preliminary data.</text>
</comment>